<dbReference type="Proteomes" id="UP000250266">
    <property type="component" value="Unassembled WGS sequence"/>
</dbReference>
<accession>A0A8E2EII5</accession>
<dbReference type="AlphaFoldDB" id="A0A8E2EII5"/>
<reference evidence="1 2" key="1">
    <citation type="journal article" date="2016" name="Nat. Commun.">
        <title>Ectomycorrhizal ecology is imprinted in the genome of the dominant symbiotic fungus Cenococcum geophilum.</title>
        <authorList>
            <consortium name="DOE Joint Genome Institute"/>
            <person name="Peter M."/>
            <person name="Kohler A."/>
            <person name="Ohm R.A."/>
            <person name="Kuo A."/>
            <person name="Krutzmann J."/>
            <person name="Morin E."/>
            <person name="Arend M."/>
            <person name="Barry K.W."/>
            <person name="Binder M."/>
            <person name="Choi C."/>
            <person name="Clum A."/>
            <person name="Copeland A."/>
            <person name="Grisel N."/>
            <person name="Haridas S."/>
            <person name="Kipfer T."/>
            <person name="LaButti K."/>
            <person name="Lindquist E."/>
            <person name="Lipzen A."/>
            <person name="Maire R."/>
            <person name="Meier B."/>
            <person name="Mihaltcheva S."/>
            <person name="Molinier V."/>
            <person name="Murat C."/>
            <person name="Poggeler S."/>
            <person name="Quandt C.A."/>
            <person name="Sperisen C."/>
            <person name="Tritt A."/>
            <person name="Tisserant E."/>
            <person name="Crous P.W."/>
            <person name="Henrissat B."/>
            <person name="Nehls U."/>
            <person name="Egli S."/>
            <person name="Spatafora J.W."/>
            <person name="Grigoriev I.V."/>
            <person name="Martin F.M."/>
        </authorList>
    </citation>
    <scope>NUCLEOTIDE SEQUENCE [LARGE SCALE GENOMIC DNA]</scope>
    <source>
        <strain evidence="1 2">CBS 459.81</strain>
    </source>
</reference>
<proteinExistence type="predicted"/>
<evidence type="ECO:0000313" key="1">
    <source>
        <dbReference type="EMBL" id="OCK84431.1"/>
    </source>
</evidence>
<keyword evidence="2" id="KW-1185">Reference proteome</keyword>
<protein>
    <submittedName>
        <fullName evidence="1">Uncharacterized protein</fullName>
    </submittedName>
</protein>
<gene>
    <name evidence="1" type="ORF">K432DRAFT_121665</name>
</gene>
<name>A0A8E2EII5_9PEZI</name>
<sequence>MQSVPAGSLGRFPLWKIVRCDQLETLSQCALFFDPRDKTDWPHMHCGFHATLLLNKSQRTPSMPDQCVTIISLCGLISGERNLLEPLNLRLRNGWLLLLPLWAKPRFSGGISPETSLDELQIQTLPDMEISWETCRCCLCRLRIVFSGRIECTFATPGKASPQDYTI</sequence>
<evidence type="ECO:0000313" key="2">
    <source>
        <dbReference type="Proteomes" id="UP000250266"/>
    </source>
</evidence>
<organism evidence="1 2">
    <name type="scientific">Lepidopterella palustris CBS 459.81</name>
    <dbReference type="NCBI Taxonomy" id="1314670"/>
    <lineage>
        <taxon>Eukaryota</taxon>
        <taxon>Fungi</taxon>
        <taxon>Dikarya</taxon>
        <taxon>Ascomycota</taxon>
        <taxon>Pezizomycotina</taxon>
        <taxon>Dothideomycetes</taxon>
        <taxon>Pleosporomycetidae</taxon>
        <taxon>Mytilinidiales</taxon>
        <taxon>Argynnaceae</taxon>
        <taxon>Lepidopterella</taxon>
    </lineage>
</organism>
<dbReference type="EMBL" id="KV744837">
    <property type="protein sequence ID" value="OCK84431.1"/>
    <property type="molecule type" value="Genomic_DNA"/>
</dbReference>